<comment type="caution">
    <text evidence="1">The sequence shown here is derived from an EMBL/GenBank/DDBJ whole genome shotgun (WGS) entry which is preliminary data.</text>
</comment>
<name>A0ACC1IBM9_9FUNG</name>
<accession>A0ACC1IBM9</accession>
<evidence type="ECO:0000313" key="2">
    <source>
        <dbReference type="Proteomes" id="UP001150581"/>
    </source>
</evidence>
<protein>
    <submittedName>
        <fullName evidence="1">Uncharacterized protein</fullName>
    </submittedName>
</protein>
<dbReference type="EMBL" id="JANBPG010001459">
    <property type="protein sequence ID" value="KAJ1889859.1"/>
    <property type="molecule type" value="Genomic_DNA"/>
</dbReference>
<evidence type="ECO:0000313" key="1">
    <source>
        <dbReference type="EMBL" id="KAJ1889859.1"/>
    </source>
</evidence>
<gene>
    <name evidence="1" type="ORF">LPJ66_007807</name>
</gene>
<dbReference type="Proteomes" id="UP001150581">
    <property type="component" value="Unassembled WGS sequence"/>
</dbReference>
<reference evidence="1" key="1">
    <citation type="submission" date="2022-07" db="EMBL/GenBank/DDBJ databases">
        <title>Phylogenomic reconstructions and comparative analyses of Kickxellomycotina fungi.</title>
        <authorList>
            <person name="Reynolds N.K."/>
            <person name="Stajich J.E."/>
            <person name="Barry K."/>
            <person name="Grigoriev I.V."/>
            <person name="Crous P."/>
            <person name="Smith M.E."/>
        </authorList>
    </citation>
    <scope>NUCLEOTIDE SEQUENCE</scope>
    <source>
        <strain evidence="1">Benny 63K</strain>
    </source>
</reference>
<proteinExistence type="predicted"/>
<sequence length="300" mass="32232">MLRSKNLKRILEQALTRDVCVCALFNEDGVVLAHASSPSSIVSAGGRRDGAWLATHAGSGLSGDYDRHHQSPSSSQQQQFNYEGDSHGSDYGRDMRMQLGREQSAAASGPLHVGGSGGKYKGGIAEGSQRRQLTAAASTGVMPLQTSHQSLSQNYGAVGDGPRQHSAIPITEPVSYSSSLNDGLIEGSPGAIAREKLEDDLAIAANLWQSFESIPGLIERKDTDMDDYTGDGASEMQDDMQGNSLNMIIIECENGKAAVTRLGSYRLFMLTKPNTPLGLLKHKSNNLCRYLEECLHYSSP</sequence>
<keyword evidence="2" id="KW-1185">Reference proteome</keyword>
<organism evidence="1 2">
    <name type="scientific">Kickxella alabastrina</name>
    <dbReference type="NCBI Taxonomy" id="61397"/>
    <lineage>
        <taxon>Eukaryota</taxon>
        <taxon>Fungi</taxon>
        <taxon>Fungi incertae sedis</taxon>
        <taxon>Zoopagomycota</taxon>
        <taxon>Kickxellomycotina</taxon>
        <taxon>Kickxellomycetes</taxon>
        <taxon>Kickxellales</taxon>
        <taxon>Kickxellaceae</taxon>
        <taxon>Kickxella</taxon>
    </lineage>
</organism>